<dbReference type="AlphaFoldDB" id="A0A0V1FAX8"/>
<protein>
    <recommendedName>
        <fullName evidence="3">Retrovirus-related Pol polyprotein from transposon TNT 1-94</fullName>
    </recommendedName>
</protein>
<gene>
    <name evidence="1" type="ORF">T4D_6319</name>
</gene>
<sequence length="121" mass="14365">MTAAEEKMASLKGKEQWKLVEKPDGWRDWWRMQLPKSMGRLRRNFHISCRYETIHMLFNVAAVKSLNVPHFDIKCAHLNAEYQEKLYTEHPHCFEDPNNKNIVWAKFSMPLSSRFPASNQD</sequence>
<organism evidence="1 2">
    <name type="scientific">Trichinella pseudospiralis</name>
    <name type="common">Parasitic roundworm</name>
    <dbReference type="NCBI Taxonomy" id="6337"/>
    <lineage>
        <taxon>Eukaryota</taxon>
        <taxon>Metazoa</taxon>
        <taxon>Ecdysozoa</taxon>
        <taxon>Nematoda</taxon>
        <taxon>Enoplea</taxon>
        <taxon>Dorylaimia</taxon>
        <taxon>Trichinellida</taxon>
        <taxon>Trichinellidae</taxon>
        <taxon>Trichinella</taxon>
    </lineage>
</organism>
<name>A0A0V1FAX8_TRIPS</name>
<reference evidence="1 2" key="1">
    <citation type="submission" date="2015-01" db="EMBL/GenBank/DDBJ databases">
        <title>Evolution of Trichinella species and genotypes.</title>
        <authorList>
            <person name="Korhonen P.K."/>
            <person name="Edoardo P."/>
            <person name="Giuseppe L.R."/>
            <person name="Gasser R.B."/>
        </authorList>
    </citation>
    <scope>NUCLEOTIDE SEQUENCE [LARGE SCALE GENOMIC DNA]</scope>
    <source>
        <strain evidence="1">ISS470</strain>
    </source>
</reference>
<evidence type="ECO:0000313" key="1">
    <source>
        <dbReference type="EMBL" id="KRY83270.1"/>
    </source>
</evidence>
<accession>A0A0V1FAX8</accession>
<evidence type="ECO:0000313" key="2">
    <source>
        <dbReference type="Proteomes" id="UP000054995"/>
    </source>
</evidence>
<dbReference type="EMBL" id="JYDT01000146">
    <property type="protein sequence ID" value="KRY83270.1"/>
    <property type="molecule type" value="Genomic_DNA"/>
</dbReference>
<dbReference type="Proteomes" id="UP000054995">
    <property type="component" value="Unassembled WGS sequence"/>
</dbReference>
<dbReference type="OrthoDB" id="10058978at2759"/>
<keyword evidence="2" id="KW-1185">Reference proteome</keyword>
<evidence type="ECO:0008006" key="3">
    <source>
        <dbReference type="Google" id="ProtNLM"/>
    </source>
</evidence>
<proteinExistence type="predicted"/>
<comment type="caution">
    <text evidence="1">The sequence shown here is derived from an EMBL/GenBank/DDBJ whole genome shotgun (WGS) entry which is preliminary data.</text>
</comment>